<accession>A0ABW4PL87</accession>
<dbReference type="EMBL" id="JBHUFU010000008">
    <property type="protein sequence ID" value="MFD1831064.1"/>
    <property type="molecule type" value="Genomic_DNA"/>
</dbReference>
<evidence type="ECO:0000313" key="1">
    <source>
        <dbReference type="EMBL" id="MFD1831064.1"/>
    </source>
</evidence>
<dbReference type="RefSeq" id="WP_380900618.1">
    <property type="nucleotide sequence ID" value="NZ_JBHUFU010000008.1"/>
</dbReference>
<evidence type="ECO:0000313" key="2">
    <source>
        <dbReference type="Proteomes" id="UP001597365"/>
    </source>
</evidence>
<organism evidence="1 2">
    <name type="scientific">Streptomyces desertarenae</name>
    <dbReference type="NCBI Taxonomy" id="2666184"/>
    <lineage>
        <taxon>Bacteria</taxon>
        <taxon>Bacillati</taxon>
        <taxon>Actinomycetota</taxon>
        <taxon>Actinomycetes</taxon>
        <taxon>Kitasatosporales</taxon>
        <taxon>Streptomycetaceae</taxon>
        <taxon>Streptomyces</taxon>
    </lineage>
</organism>
<name>A0ABW4PL87_9ACTN</name>
<comment type="caution">
    <text evidence="1">The sequence shown here is derived from an EMBL/GenBank/DDBJ whole genome shotgun (WGS) entry which is preliminary data.</text>
</comment>
<protein>
    <submittedName>
        <fullName evidence="1">Uncharacterized protein</fullName>
    </submittedName>
</protein>
<dbReference type="Proteomes" id="UP001597365">
    <property type="component" value="Unassembled WGS sequence"/>
</dbReference>
<reference evidence="2" key="1">
    <citation type="journal article" date="2019" name="Int. J. Syst. Evol. Microbiol.">
        <title>The Global Catalogue of Microorganisms (GCM) 10K type strain sequencing project: providing services to taxonomists for standard genome sequencing and annotation.</title>
        <authorList>
            <consortium name="The Broad Institute Genomics Platform"/>
            <consortium name="The Broad Institute Genome Sequencing Center for Infectious Disease"/>
            <person name="Wu L."/>
            <person name="Ma J."/>
        </authorList>
    </citation>
    <scope>NUCLEOTIDE SEQUENCE [LARGE SCALE GENOMIC DNA]</scope>
    <source>
        <strain evidence="2">CGMCC 4.7455</strain>
    </source>
</reference>
<sequence length="77" mass="8433">MSRYMISSFETCNSCDGQMAALNDDPNPVHHYGYATEYVGDRANDDNGWVRVPAGAPTWGVAGRVRQSVLRVRGKSA</sequence>
<proteinExistence type="predicted"/>
<gene>
    <name evidence="1" type="ORF">ACFSJS_15470</name>
</gene>
<keyword evidence="2" id="KW-1185">Reference proteome</keyword>